<evidence type="ECO:0000313" key="1">
    <source>
        <dbReference type="EMBL" id="MFL9833647.1"/>
    </source>
</evidence>
<gene>
    <name evidence="1" type="ORF">ABS765_06355</name>
</gene>
<proteinExistence type="predicted"/>
<evidence type="ECO:0000313" key="2">
    <source>
        <dbReference type="Proteomes" id="UP001629058"/>
    </source>
</evidence>
<keyword evidence="2" id="KW-1185">Reference proteome</keyword>
<accession>A0ABW8Y272</accession>
<protein>
    <recommendedName>
        <fullName evidence="3">Phage protein</fullName>
    </recommendedName>
</protein>
<organism evidence="1 2">
    <name type="scientific">Chryseobacterium terrae</name>
    <dbReference type="NCBI Taxonomy" id="3163299"/>
    <lineage>
        <taxon>Bacteria</taxon>
        <taxon>Pseudomonadati</taxon>
        <taxon>Bacteroidota</taxon>
        <taxon>Flavobacteriia</taxon>
        <taxon>Flavobacteriales</taxon>
        <taxon>Weeksellaceae</taxon>
        <taxon>Chryseobacterium group</taxon>
        <taxon>Chryseobacterium</taxon>
    </lineage>
</organism>
<dbReference type="Proteomes" id="UP001629058">
    <property type="component" value="Unassembled WGS sequence"/>
</dbReference>
<evidence type="ECO:0008006" key="3">
    <source>
        <dbReference type="Google" id="ProtNLM"/>
    </source>
</evidence>
<reference evidence="1 2" key="1">
    <citation type="submission" date="2024-06" db="EMBL/GenBank/DDBJ databases">
        <authorList>
            <person name="Kaempfer P."/>
            <person name="Viver T."/>
        </authorList>
    </citation>
    <scope>NUCLEOTIDE SEQUENCE [LARGE SCALE GENOMIC DNA]</scope>
    <source>
        <strain evidence="1 2">ST-37</strain>
    </source>
</reference>
<sequence length="140" mass="16920">MEKFFQRKMKVEKDYKVSGRRFEVFYEKDDLIYCGKNLNANKIIKVDTLYIIPKKLLLTEFSAYHLDGYQVRDAVYKYLRSNVKGFTNHDYKNHFIYKVDKNIITVMLEQVSHKYLLRKSIKYLLKVDTANLEIQEFKKL</sequence>
<name>A0ABW8Y272_9FLAO</name>
<comment type="caution">
    <text evidence="1">The sequence shown here is derived from an EMBL/GenBank/DDBJ whole genome shotgun (WGS) entry which is preliminary data.</text>
</comment>
<dbReference type="RefSeq" id="WP_408088706.1">
    <property type="nucleotide sequence ID" value="NZ_JBELPY010000003.1"/>
</dbReference>
<dbReference type="EMBL" id="JBELPY010000003">
    <property type="protein sequence ID" value="MFL9833647.1"/>
    <property type="molecule type" value="Genomic_DNA"/>
</dbReference>